<dbReference type="AlphaFoldDB" id="A0A1Q9EIY3"/>
<dbReference type="EMBL" id="LSRX01000139">
    <property type="protein sequence ID" value="OLQ07413.1"/>
    <property type="molecule type" value="Genomic_DNA"/>
</dbReference>
<dbReference type="OrthoDB" id="415576at2759"/>
<dbReference type="Proteomes" id="UP000186817">
    <property type="component" value="Unassembled WGS sequence"/>
</dbReference>
<reference evidence="1 2" key="1">
    <citation type="submission" date="2016-02" db="EMBL/GenBank/DDBJ databases">
        <title>Genome analysis of coral dinoflagellate symbionts highlights evolutionary adaptations to a symbiotic lifestyle.</title>
        <authorList>
            <person name="Aranda M."/>
            <person name="Li Y."/>
            <person name="Liew Y.J."/>
            <person name="Baumgarten S."/>
            <person name="Simakov O."/>
            <person name="Wilson M."/>
            <person name="Piel J."/>
            <person name="Ashoor H."/>
            <person name="Bougouffa S."/>
            <person name="Bajic V.B."/>
            <person name="Ryu T."/>
            <person name="Ravasi T."/>
            <person name="Bayer T."/>
            <person name="Micklem G."/>
            <person name="Kim H."/>
            <person name="Bhak J."/>
            <person name="Lajeunesse T.C."/>
            <person name="Voolstra C.R."/>
        </authorList>
    </citation>
    <scope>NUCLEOTIDE SEQUENCE [LARGE SCALE GENOMIC DNA]</scope>
    <source>
        <strain evidence="1 2">CCMP2467</strain>
    </source>
</reference>
<protein>
    <submittedName>
        <fullName evidence="1">Uncharacterized protein</fullName>
    </submittedName>
</protein>
<sequence>MADVLPALEVAFVDHFWEWNGGKGLPANRRWCPLSKRQQRLIREESPSLTLLQDNRTFRKVAQYDSEIMLFQADGMDIGVWSYVRALVRPVGPDMLLSVHADHMPTDGLLKLLCMSSGRFQCRSCISARALVHLHVIDAESLSMNVLELKIKRLCVDRDFISP</sequence>
<gene>
    <name evidence="1" type="ORF">AK812_SmicGene9206</name>
</gene>
<evidence type="ECO:0000313" key="1">
    <source>
        <dbReference type="EMBL" id="OLQ07413.1"/>
    </source>
</evidence>
<evidence type="ECO:0000313" key="2">
    <source>
        <dbReference type="Proteomes" id="UP000186817"/>
    </source>
</evidence>
<name>A0A1Q9EIY3_SYMMI</name>
<comment type="caution">
    <text evidence="1">The sequence shown here is derived from an EMBL/GenBank/DDBJ whole genome shotgun (WGS) entry which is preliminary data.</text>
</comment>
<proteinExistence type="predicted"/>
<organism evidence="1 2">
    <name type="scientific">Symbiodinium microadriaticum</name>
    <name type="common">Dinoflagellate</name>
    <name type="synonym">Zooxanthella microadriatica</name>
    <dbReference type="NCBI Taxonomy" id="2951"/>
    <lineage>
        <taxon>Eukaryota</taxon>
        <taxon>Sar</taxon>
        <taxon>Alveolata</taxon>
        <taxon>Dinophyceae</taxon>
        <taxon>Suessiales</taxon>
        <taxon>Symbiodiniaceae</taxon>
        <taxon>Symbiodinium</taxon>
    </lineage>
</organism>
<accession>A0A1Q9EIY3</accession>
<keyword evidence="2" id="KW-1185">Reference proteome</keyword>